<dbReference type="InterPro" id="IPR020846">
    <property type="entry name" value="MFS_dom"/>
</dbReference>
<dbReference type="InterPro" id="IPR005828">
    <property type="entry name" value="MFS_sugar_transport-like"/>
</dbReference>
<evidence type="ECO:0000256" key="1">
    <source>
        <dbReference type="ARBA" id="ARBA00004141"/>
    </source>
</evidence>
<evidence type="ECO:0000256" key="3">
    <source>
        <dbReference type="ARBA" id="ARBA00022692"/>
    </source>
</evidence>
<dbReference type="InterPro" id="IPR050360">
    <property type="entry name" value="MFS_Sugar_Transporters"/>
</dbReference>
<dbReference type="FunFam" id="1.20.1250.20:FF:000217">
    <property type="entry name" value="MFS lactose permease, putative"/>
    <property type="match status" value="1"/>
</dbReference>
<feature type="transmembrane region" description="Helical" evidence="6">
    <location>
        <begin position="131"/>
        <end position="148"/>
    </location>
</feature>
<keyword evidence="4 6" id="KW-1133">Transmembrane helix</keyword>
<organism evidence="8 9">
    <name type="scientific">Cercospora berteroae</name>
    <dbReference type="NCBI Taxonomy" id="357750"/>
    <lineage>
        <taxon>Eukaryota</taxon>
        <taxon>Fungi</taxon>
        <taxon>Dikarya</taxon>
        <taxon>Ascomycota</taxon>
        <taxon>Pezizomycotina</taxon>
        <taxon>Dothideomycetes</taxon>
        <taxon>Dothideomycetidae</taxon>
        <taxon>Mycosphaerellales</taxon>
        <taxon>Mycosphaerellaceae</taxon>
        <taxon>Cercospora</taxon>
    </lineage>
</organism>
<evidence type="ECO:0000256" key="6">
    <source>
        <dbReference type="SAM" id="Phobius"/>
    </source>
</evidence>
<reference evidence="9" key="1">
    <citation type="journal article" date="2017" name="bioRxiv">
        <title>Conservation of a gene cluster reveals novel cercosporin biosynthetic mechanisms and extends production to the genus Colletotrichum.</title>
        <authorList>
            <person name="de Jonge R."/>
            <person name="Ebert M.K."/>
            <person name="Huitt-Roehl C.R."/>
            <person name="Pal P."/>
            <person name="Suttle J.C."/>
            <person name="Spanner R.E."/>
            <person name="Neubauer J.D."/>
            <person name="Jurick W.M.II."/>
            <person name="Stott K.A."/>
            <person name="Secor G.A."/>
            <person name="Thomma B.P.H.J."/>
            <person name="Van de Peer Y."/>
            <person name="Townsend C.A."/>
            <person name="Bolton M.D."/>
        </authorList>
    </citation>
    <scope>NUCLEOTIDE SEQUENCE [LARGE SCALE GENOMIC DNA]</scope>
    <source>
        <strain evidence="9">CBS538.71</strain>
    </source>
</reference>
<dbReference type="PROSITE" id="PS50850">
    <property type="entry name" value="MFS"/>
    <property type="match status" value="1"/>
</dbReference>
<comment type="subcellular location">
    <subcellularLocation>
        <location evidence="1">Membrane</location>
        <topology evidence="1">Multi-pass membrane protein</topology>
    </subcellularLocation>
</comment>
<dbReference type="AlphaFoldDB" id="A0A2S6CAZ2"/>
<dbReference type="Proteomes" id="UP000237631">
    <property type="component" value="Unassembled WGS sequence"/>
</dbReference>
<feature type="transmembrane region" description="Helical" evidence="6">
    <location>
        <begin position="450"/>
        <end position="468"/>
    </location>
</feature>
<evidence type="ECO:0000256" key="4">
    <source>
        <dbReference type="ARBA" id="ARBA00022989"/>
    </source>
</evidence>
<dbReference type="OrthoDB" id="6133115at2759"/>
<evidence type="ECO:0000313" key="9">
    <source>
        <dbReference type="Proteomes" id="UP000237631"/>
    </source>
</evidence>
<keyword evidence="5 6" id="KW-0472">Membrane</keyword>
<dbReference type="Gene3D" id="1.20.1250.20">
    <property type="entry name" value="MFS general substrate transporter like domains"/>
    <property type="match status" value="1"/>
</dbReference>
<dbReference type="GO" id="GO:0016020">
    <property type="term" value="C:membrane"/>
    <property type="evidence" value="ECO:0007669"/>
    <property type="project" value="UniProtKB-SubCell"/>
</dbReference>
<feature type="transmembrane region" description="Helical" evidence="6">
    <location>
        <begin position="480"/>
        <end position="498"/>
    </location>
</feature>
<keyword evidence="9" id="KW-1185">Reference proteome</keyword>
<accession>A0A2S6CAZ2</accession>
<comment type="caution">
    <text evidence="8">The sequence shown here is derived from an EMBL/GenBank/DDBJ whole genome shotgun (WGS) entry which is preliminary data.</text>
</comment>
<dbReference type="PROSITE" id="PS00216">
    <property type="entry name" value="SUGAR_TRANSPORT_1"/>
    <property type="match status" value="1"/>
</dbReference>
<evidence type="ECO:0000313" key="8">
    <source>
        <dbReference type="EMBL" id="PPJ56887.1"/>
    </source>
</evidence>
<dbReference type="GO" id="GO:0005351">
    <property type="term" value="F:carbohydrate:proton symporter activity"/>
    <property type="evidence" value="ECO:0007669"/>
    <property type="project" value="TreeGrafter"/>
</dbReference>
<gene>
    <name evidence="8" type="ORF">CBER1_02232</name>
</gene>
<dbReference type="EMBL" id="PNEN01000504">
    <property type="protein sequence ID" value="PPJ56887.1"/>
    <property type="molecule type" value="Genomic_DNA"/>
</dbReference>
<proteinExistence type="inferred from homology"/>
<feature type="transmembrane region" description="Helical" evidence="6">
    <location>
        <begin position="160"/>
        <end position="178"/>
    </location>
</feature>
<evidence type="ECO:0000259" key="7">
    <source>
        <dbReference type="PROSITE" id="PS50850"/>
    </source>
</evidence>
<dbReference type="InterPro" id="IPR005829">
    <property type="entry name" value="Sugar_transporter_CS"/>
</dbReference>
<feature type="domain" description="Major facilitator superfamily (MFS) profile" evidence="7">
    <location>
        <begin position="58"/>
        <end position="502"/>
    </location>
</feature>
<dbReference type="Pfam" id="PF00083">
    <property type="entry name" value="Sugar_tr"/>
    <property type="match status" value="1"/>
</dbReference>
<evidence type="ECO:0000256" key="5">
    <source>
        <dbReference type="ARBA" id="ARBA00023136"/>
    </source>
</evidence>
<dbReference type="PANTHER" id="PTHR48022">
    <property type="entry name" value="PLASTIDIC GLUCOSE TRANSPORTER 4"/>
    <property type="match status" value="1"/>
</dbReference>
<feature type="transmembrane region" description="Helical" evidence="6">
    <location>
        <begin position="378"/>
        <end position="401"/>
    </location>
</feature>
<comment type="similarity">
    <text evidence="2">Belongs to the major facilitator superfamily. Sugar transporter (TC 2.A.1.1) family.</text>
</comment>
<sequence>MSGVVEEKSATSVVEMMNEKEAGLVQVKVVKGSDAFHEAKAKEPTPFLHPVTLRLIGCLLLGCFCQTMNGYDGSLFGGLGANKVFLDFFNGSVNGPWQAINAAMYQIGGVSALPFVGPAIDTWGRKVGMSIGAWLIILGAVINGTTVYTGDGGQLKGGRFLLGFGVSIVSAAGPIYVVETAHPSWRAVITAYCNTFWFTGSIMAAGAVRGGLNLAGNTSWVLPVYLQMVFPGLIAIFVWFIPESPRWLFVNNKRSKAIEVLTKWHGYGNPDSAWVKLEVSEYEEYLNTNGADKRFWDYSALFGSRSARYRIACNIVFSIFAQWAGNGVLSYFLPAVLETAGYTDGVEQANINLGYSCFQFAFALFGAAWVERIGRRPLMLFSMIGCCIVWIGVTAATAVYSESGDTNAAAAKATVACIFIFGATYSVGLTPLQALYPVEVLSFEGRAKGMAFSALAVNAGGLLGQFAWPISLRNIGWKTYIVFVVWCAVQSTVFYFFLPETKGRTLEELDKIFEARNPVKESLKAHKLAVANDGTVLASEEA</sequence>
<feature type="transmembrane region" description="Helical" evidence="6">
    <location>
        <begin position="185"/>
        <end position="208"/>
    </location>
</feature>
<protein>
    <recommendedName>
        <fullName evidence="7">Major facilitator superfamily (MFS) profile domain-containing protein</fullName>
    </recommendedName>
</protein>
<dbReference type="SUPFAM" id="SSF103473">
    <property type="entry name" value="MFS general substrate transporter"/>
    <property type="match status" value="1"/>
</dbReference>
<feature type="transmembrane region" description="Helical" evidence="6">
    <location>
        <begin position="353"/>
        <end position="371"/>
    </location>
</feature>
<feature type="transmembrane region" description="Helical" evidence="6">
    <location>
        <begin position="413"/>
        <end position="438"/>
    </location>
</feature>
<dbReference type="InterPro" id="IPR036259">
    <property type="entry name" value="MFS_trans_sf"/>
</dbReference>
<name>A0A2S6CAZ2_9PEZI</name>
<feature type="transmembrane region" description="Helical" evidence="6">
    <location>
        <begin position="220"/>
        <end position="241"/>
    </location>
</feature>
<feature type="transmembrane region" description="Helical" evidence="6">
    <location>
        <begin position="311"/>
        <end position="333"/>
    </location>
</feature>
<keyword evidence="3 6" id="KW-0812">Transmembrane</keyword>
<dbReference type="PANTHER" id="PTHR48022:SF13">
    <property type="entry name" value="MAJOR FACILITATOR SUPERFAMILY (MFS) PROFILE DOMAIN-CONTAINING PROTEIN"/>
    <property type="match status" value="1"/>
</dbReference>
<evidence type="ECO:0000256" key="2">
    <source>
        <dbReference type="ARBA" id="ARBA00010992"/>
    </source>
</evidence>